<keyword evidence="3" id="KW-1185">Reference proteome</keyword>
<dbReference type="PANTHER" id="PTHR33129">
    <property type="entry name" value="PROTEIN KINASE DOMAIN-CONTAINING PROTEIN-RELATED"/>
    <property type="match status" value="1"/>
</dbReference>
<gene>
    <name evidence="2" type="ORF">KFL_008520010</name>
</gene>
<keyword evidence="1" id="KW-0175">Coiled coil</keyword>
<evidence type="ECO:0000313" key="3">
    <source>
        <dbReference type="Proteomes" id="UP000054558"/>
    </source>
</evidence>
<feature type="coiled-coil region" evidence="1">
    <location>
        <begin position="104"/>
        <end position="131"/>
    </location>
</feature>
<dbReference type="Proteomes" id="UP000054558">
    <property type="component" value="Unassembled WGS sequence"/>
</dbReference>
<reference evidence="2 3" key="1">
    <citation type="journal article" date="2014" name="Nat. Commun.">
        <title>Klebsormidium flaccidum genome reveals primary factors for plant terrestrial adaptation.</title>
        <authorList>
            <person name="Hori K."/>
            <person name="Maruyama F."/>
            <person name="Fujisawa T."/>
            <person name="Togashi T."/>
            <person name="Yamamoto N."/>
            <person name="Seo M."/>
            <person name="Sato S."/>
            <person name="Yamada T."/>
            <person name="Mori H."/>
            <person name="Tajima N."/>
            <person name="Moriyama T."/>
            <person name="Ikeuchi M."/>
            <person name="Watanabe M."/>
            <person name="Wada H."/>
            <person name="Kobayashi K."/>
            <person name="Saito M."/>
            <person name="Masuda T."/>
            <person name="Sasaki-Sekimoto Y."/>
            <person name="Mashiguchi K."/>
            <person name="Awai K."/>
            <person name="Shimojima M."/>
            <person name="Masuda S."/>
            <person name="Iwai M."/>
            <person name="Nobusawa T."/>
            <person name="Narise T."/>
            <person name="Kondo S."/>
            <person name="Saito H."/>
            <person name="Sato R."/>
            <person name="Murakawa M."/>
            <person name="Ihara Y."/>
            <person name="Oshima-Yamada Y."/>
            <person name="Ohtaka K."/>
            <person name="Satoh M."/>
            <person name="Sonobe K."/>
            <person name="Ishii M."/>
            <person name="Ohtani R."/>
            <person name="Kanamori-Sato M."/>
            <person name="Honoki R."/>
            <person name="Miyazaki D."/>
            <person name="Mochizuki H."/>
            <person name="Umetsu J."/>
            <person name="Higashi K."/>
            <person name="Shibata D."/>
            <person name="Kamiya Y."/>
            <person name="Sato N."/>
            <person name="Nakamura Y."/>
            <person name="Tabata S."/>
            <person name="Ida S."/>
            <person name="Kurokawa K."/>
            <person name="Ohta H."/>
        </authorList>
    </citation>
    <scope>NUCLEOTIDE SEQUENCE [LARGE SCALE GENOMIC DNA]</scope>
    <source>
        <strain evidence="2 3">NIES-2285</strain>
    </source>
</reference>
<dbReference type="InterPro" id="IPR052980">
    <property type="entry name" value="Crinkler_effector"/>
</dbReference>
<name>A0A1Y1ILM0_KLENI</name>
<dbReference type="OMA" id="DEENHAG"/>
<proteinExistence type="predicted"/>
<evidence type="ECO:0000256" key="1">
    <source>
        <dbReference type="SAM" id="Coils"/>
    </source>
</evidence>
<sequence>MGSAVLLSKVAKAKAAILCRQADSAQLITKSAAGGGLLCPPFENARYRSNCNAKTDKGFSVRAENRPEAKPARRAAAQDPLASIEKAISSRIIKLENDIEAAGKAGNLERRDVLEKRLEKLQERWMALVEKSLELKVQKSLVLKGGTLSRPPAKAPQGLSNFWKALPRATWSDDGKLMTLAEGTSFMGYEKFGDKMFIRESYHGMDQELKRVFIQDDGIAVVLVGNPGVGKSIYGFRLLYQWSCEQRRVVVVKRGTCPIPTLLTPDGAFKLDAAGLEAELDDPDVRYLVDSLDPSLVGSLPTKAKMVVISSPNRNEVCKGPGYVMRYFDTWSLEELLECWSRMFAWQSQEEVQERFYRWGGVPRYVLEKLDTTNQNLLERAIGRTDLTALKQAVGDPESPQAASHKLLHLRANPDFQTTYMEMASPYVQELVAFKLWENESLALELFLSAATDDPTVAGFRGNLFEGFCHRRLKNGGTFRVRDLASGSVDEIVLQPTRKALAFASWQEVEAETDDERYFQPLNRRTAAVDGGMQPDKLFQFTVSAEGKKNKGLVFASLRDAVRSMKNKSEVKLFFVLPPDQFFEAKEVKIAGSGKGMEGVAQVRKVLKQFALEISFKR</sequence>
<accession>A0A1Y1ILM0</accession>
<protein>
    <submittedName>
        <fullName evidence="2">Uncharacterized protein</fullName>
    </submittedName>
</protein>
<organism evidence="2 3">
    <name type="scientific">Klebsormidium nitens</name>
    <name type="common">Green alga</name>
    <name type="synonym">Ulothrix nitens</name>
    <dbReference type="NCBI Taxonomy" id="105231"/>
    <lineage>
        <taxon>Eukaryota</taxon>
        <taxon>Viridiplantae</taxon>
        <taxon>Streptophyta</taxon>
        <taxon>Klebsormidiophyceae</taxon>
        <taxon>Klebsormidiales</taxon>
        <taxon>Klebsormidiaceae</taxon>
        <taxon>Klebsormidium</taxon>
    </lineage>
</organism>
<evidence type="ECO:0000313" key="2">
    <source>
        <dbReference type="EMBL" id="GAQ91775.1"/>
    </source>
</evidence>
<dbReference type="EMBL" id="DF237801">
    <property type="protein sequence ID" value="GAQ91775.1"/>
    <property type="molecule type" value="Genomic_DNA"/>
</dbReference>
<dbReference type="OrthoDB" id="544992at2759"/>
<dbReference type="STRING" id="105231.A0A1Y1ILM0"/>
<dbReference type="AlphaFoldDB" id="A0A1Y1ILM0"/>
<dbReference type="PANTHER" id="PTHR33129:SF1">
    <property type="entry name" value="ATP-BINDING PROTEIN"/>
    <property type="match status" value="1"/>
</dbReference>